<feature type="region of interest" description="Disordered" evidence="2">
    <location>
        <begin position="95"/>
        <end position="135"/>
    </location>
</feature>
<dbReference type="GO" id="GO:0005634">
    <property type="term" value="C:nucleus"/>
    <property type="evidence" value="ECO:0007669"/>
    <property type="project" value="TreeGrafter"/>
</dbReference>
<gene>
    <name evidence="3" type="ORF">NA56DRAFT_321614</name>
</gene>
<protein>
    <submittedName>
        <fullName evidence="3">MT-A70-domain-containing protein</fullName>
    </submittedName>
</protein>
<dbReference type="PROSITE" id="PS51143">
    <property type="entry name" value="MT_A70"/>
    <property type="match status" value="1"/>
</dbReference>
<keyword evidence="4" id="KW-1185">Reference proteome</keyword>
<dbReference type="EMBL" id="KZ613508">
    <property type="protein sequence ID" value="PMD16103.1"/>
    <property type="molecule type" value="Genomic_DNA"/>
</dbReference>
<evidence type="ECO:0000313" key="4">
    <source>
        <dbReference type="Proteomes" id="UP000235672"/>
    </source>
</evidence>
<dbReference type="GO" id="GO:0032259">
    <property type="term" value="P:methylation"/>
    <property type="evidence" value="ECO:0007669"/>
    <property type="project" value="InterPro"/>
</dbReference>
<dbReference type="PROSITE" id="PS00092">
    <property type="entry name" value="N6_MTASE"/>
    <property type="match status" value="1"/>
</dbReference>
<dbReference type="InterPro" id="IPR029063">
    <property type="entry name" value="SAM-dependent_MTases_sf"/>
</dbReference>
<evidence type="ECO:0000313" key="3">
    <source>
        <dbReference type="EMBL" id="PMD16103.1"/>
    </source>
</evidence>
<dbReference type="InterPro" id="IPR007757">
    <property type="entry name" value="MT-A70-like"/>
</dbReference>
<dbReference type="PANTHER" id="PTHR12829:SF4">
    <property type="entry name" value="N(6)-ADENINE-SPECIFIC METHYLTRANSFERASE METTL4"/>
    <property type="match status" value="1"/>
</dbReference>
<dbReference type="Proteomes" id="UP000235672">
    <property type="component" value="Unassembled WGS sequence"/>
</dbReference>
<evidence type="ECO:0000256" key="2">
    <source>
        <dbReference type="SAM" id="MobiDB-lite"/>
    </source>
</evidence>
<evidence type="ECO:0000256" key="1">
    <source>
        <dbReference type="PROSITE-ProRule" id="PRU00489"/>
    </source>
</evidence>
<dbReference type="InterPro" id="IPR002052">
    <property type="entry name" value="DNA_methylase_N6_adenine_CS"/>
</dbReference>
<sequence>MASCILYQNPKSTVILIDIPRSIEAAQGAVSQRLLSSKPIEHPFPSVEPKSEKARANLGPVSIEELLLQKHIQLSLDLLKGEWRGEWCLPRQVKSVEAEDEGSGRKRKKTAVKDKDTNVPTPPETPKAVQTEAQEEPFFRTSTAEATFIGREQNSVRILTNSTVLCGDINVTIDIFQSHAPKFDLIILDPPWPNRSARRKKSYGILYGNHEIKALLSSLPLADHLTEDASIGIWVTNKPAFRDMVLGEGGLFEGWGVQLVEEWIWLKVTSAGEPISELGSMWRKPYEILLVGRRGAFPDSDVKRRVLVGVPDLHSRKPNLKSIFEQVMKKKEYEALEIFARNLTSGWWAWGNEVLKFQSDECWIEADH</sequence>
<dbReference type="SUPFAM" id="SSF53335">
    <property type="entry name" value="S-adenosyl-L-methionine-dependent methyltransferases"/>
    <property type="match status" value="1"/>
</dbReference>
<dbReference type="STRING" id="1745343.A0A2J6PQ01"/>
<name>A0A2J6PQ01_9HELO</name>
<organism evidence="3 4">
    <name type="scientific">Hyaloscypha hepaticicola</name>
    <dbReference type="NCBI Taxonomy" id="2082293"/>
    <lineage>
        <taxon>Eukaryota</taxon>
        <taxon>Fungi</taxon>
        <taxon>Dikarya</taxon>
        <taxon>Ascomycota</taxon>
        <taxon>Pezizomycotina</taxon>
        <taxon>Leotiomycetes</taxon>
        <taxon>Helotiales</taxon>
        <taxon>Hyaloscyphaceae</taxon>
        <taxon>Hyaloscypha</taxon>
    </lineage>
</organism>
<dbReference type="OrthoDB" id="61116at2759"/>
<accession>A0A2J6PQ01</accession>
<dbReference type="PANTHER" id="PTHR12829">
    <property type="entry name" value="N6-ADENOSINE-METHYLTRANSFERASE"/>
    <property type="match status" value="1"/>
</dbReference>
<dbReference type="GO" id="GO:0003676">
    <property type="term" value="F:nucleic acid binding"/>
    <property type="evidence" value="ECO:0007669"/>
    <property type="project" value="InterPro"/>
</dbReference>
<dbReference type="AlphaFoldDB" id="A0A2J6PQ01"/>
<proteinExistence type="inferred from homology"/>
<dbReference type="Pfam" id="PF05063">
    <property type="entry name" value="MT-A70"/>
    <property type="match status" value="1"/>
</dbReference>
<dbReference type="GO" id="GO:0008168">
    <property type="term" value="F:methyltransferase activity"/>
    <property type="evidence" value="ECO:0007669"/>
    <property type="project" value="InterPro"/>
</dbReference>
<reference evidence="3 4" key="1">
    <citation type="submission" date="2016-05" db="EMBL/GenBank/DDBJ databases">
        <title>A degradative enzymes factory behind the ericoid mycorrhizal symbiosis.</title>
        <authorList>
            <consortium name="DOE Joint Genome Institute"/>
            <person name="Martino E."/>
            <person name="Morin E."/>
            <person name="Grelet G."/>
            <person name="Kuo A."/>
            <person name="Kohler A."/>
            <person name="Daghino S."/>
            <person name="Barry K."/>
            <person name="Choi C."/>
            <person name="Cichocki N."/>
            <person name="Clum A."/>
            <person name="Copeland A."/>
            <person name="Hainaut M."/>
            <person name="Haridas S."/>
            <person name="Labutti K."/>
            <person name="Lindquist E."/>
            <person name="Lipzen A."/>
            <person name="Khouja H.-R."/>
            <person name="Murat C."/>
            <person name="Ohm R."/>
            <person name="Olson A."/>
            <person name="Spatafora J."/>
            <person name="Veneault-Fourrey C."/>
            <person name="Henrissat B."/>
            <person name="Grigoriev I."/>
            <person name="Martin F."/>
            <person name="Perotto S."/>
        </authorList>
    </citation>
    <scope>NUCLEOTIDE SEQUENCE [LARGE SCALE GENOMIC DNA]</scope>
    <source>
        <strain evidence="3 4">UAMH 7357</strain>
    </source>
</reference>
<comment type="similarity">
    <text evidence="1">Belongs to the MT-A70-like family.</text>
</comment>